<sequence length="108" mass="11978">MVFAGCKLSSLVVLLTLLRVTNGATAIMLVKLGETVDINFGGSVRSVQTEKGLVKNGKLTTFARQKFGNRIEWRNGRMKIKKIKSSDLSTFLYRLDGKPMALSLEEEL</sequence>
<evidence type="ECO:0000313" key="3">
    <source>
        <dbReference type="WBParaSite" id="EEL_0000758401-mRNA-1"/>
    </source>
</evidence>
<keyword evidence="2" id="KW-1185">Reference proteome</keyword>
<accession>A0A0R3RZ43</accession>
<evidence type="ECO:0000313" key="2">
    <source>
        <dbReference type="Proteomes" id="UP000050640"/>
    </source>
</evidence>
<feature type="chain" id="PRO_5006447901" evidence="1">
    <location>
        <begin position="24"/>
        <end position="108"/>
    </location>
</feature>
<proteinExistence type="predicted"/>
<organism evidence="2 3">
    <name type="scientific">Elaeophora elaphi</name>
    <dbReference type="NCBI Taxonomy" id="1147741"/>
    <lineage>
        <taxon>Eukaryota</taxon>
        <taxon>Metazoa</taxon>
        <taxon>Ecdysozoa</taxon>
        <taxon>Nematoda</taxon>
        <taxon>Chromadorea</taxon>
        <taxon>Rhabditida</taxon>
        <taxon>Spirurina</taxon>
        <taxon>Spiruromorpha</taxon>
        <taxon>Filarioidea</taxon>
        <taxon>Onchocercidae</taxon>
        <taxon>Elaeophora</taxon>
    </lineage>
</organism>
<feature type="signal peptide" evidence="1">
    <location>
        <begin position="1"/>
        <end position="23"/>
    </location>
</feature>
<evidence type="ECO:0000256" key="1">
    <source>
        <dbReference type="SAM" id="SignalP"/>
    </source>
</evidence>
<dbReference type="Proteomes" id="UP000050640">
    <property type="component" value="Unplaced"/>
</dbReference>
<dbReference type="WBParaSite" id="EEL_0000758401-mRNA-1">
    <property type="protein sequence ID" value="EEL_0000758401-mRNA-1"/>
    <property type="gene ID" value="EEL_0000758401"/>
</dbReference>
<keyword evidence="1" id="KW-0732">Signal</keyword>
<name>A0A0R3RZ43_9BILA</name>
<reference evidence="3" key="1">
    <citation type="submission" date="2017-02" db="UniProtKB">
        <authorList>
            <consortium name="WormBaseParasite"/>
        </authorList>
    </citation>
    <scope>IDENTIFICATION</scope>
</reference>
<dbReference type="AlphaFoldDB" id="A0A0R3RZ43"/>
<protein>
    <submittedName>
        <fullName evidence="3">GH97_N domain-containing protein</fullName>
    </submittedName>
</protein>